<dbReference type="NCBIfam" id="NF002032">
    <property type="entry name" value="PRK00856.1"/>
    <property type="match status" value="1"/>
</dbReference>
<dbReference type="Gene3D" id="3.40.50.1370">
    <property type="entry name" value="Aspartate/ornithine carbamoyltransferase"/>
    <property type="match status" value="2"/>
</dbReference>
<evidence type="ECO:0000256" key="2">
    <source>
        <dbReference type="ARBA" id="ARBA00008896"/>
    </source>
</evidence>
<dbReference type="PaxDb" id="309799-DICTH_1465"/>
<keyword evidence="4 7" id="KW-0665">Pyrimidine biosynthesis</keyword>
<dbReference type="InterPro" id="IPR002082">
    <property type="entry name" value="Asp_carbamoyltransf"/>
</dbReference>
<evidence type="ECO:0000256" key="7">
    <source>
        <dbReference type="HAMAP-Rule" id="MF_00001"/>
    </source>
</evidence>
<name>B5YFH6_DICT6</name>
<dbReference type="KEGG" id="dth:DICTH_1465"/>
<dbReference type="PRINTS" id="PR00101">
    <property type="entry name" value="ATCASE"/>
</dbReference>
<evidence type="ECO:0000313" key="11">
    <source>
        <dbReference type="Proteomes" id="UP000001733"/>
    </source>
</evidence>
<evidence type="ECO:0000313" key="10">
    <source>
        <dbReference type="EMBL" id="ACI19064.1"/>
    </source>
</evidence>
<dbReference type="FunFam" id="3.40.50.1370:FF:000007">
    <property type="entry name" value="Aspartate carbamoyltransferase"/>
    <property type="match status" value="1"/>
</dbReference>
<feature type="domain" description="Aspartate/ornithine carbamoyltransferase Asp/Orn-binding" evidence="8">
    <location>
        <begin position="154"/>
        <end position="301"/>
    </location>
</feature>
<feature type="domain" description="Aspartate/ornithine carbamoyltransferase carbamoyl-P binding" evidence="9">
    <location>
        <begin position="5"/>
        <end position="148"/>
    </location>
</feature>
<evidence type="ECO:0000259" key="9">
    <source>
        <dbReference type="Pfam" id="PF02729"/>
    </source>
</evidence>
<dbReference type="GO" id="GO:0005829">
    <property type="term" value="C:cytosol"/>
    <property type="evidence" value="ECO:0007669"/>
    <property type="project" value="TreeGrafter"/>
</dbReference>
<comment type="catalytic activity">
    <reaction evidence="6 7">
        <text>carbamoyl phosphate + L-aspartate = N-carbamoyl-L-aspartate + phosphate + H(+)</text>
        <dbReference type="Rhea" id="RHEA:20013"/>
        <dbReference type="ChEBI" id="CHEBI:15378"/>
        <dbReference type="ChEBI" id="CHEBI:29991"/>
        <dbReference type="ChEBI" id="CHEBI:32814"/>
        <dbReference type="ChEBI" id="CHEBI:43474"/>
        <dbReference type="ChEBI" id="CHEBI:58228"/>
        <dbReference type="EC" id="2.1.3.2"/>
    </reaction>
</comment>
<evidence type="ECO:0000256" key="6">
    <source>
        <dbReference type="ARBA" id="ARBA00048859"/>
    </source>
</evidence>
<dbReference type="Pfam" id="PF00185">
    <property type="entry name" value="OTCace"/>
    <property type="match status" value="1"/>
</dbReference>
<dbReference type="PROSITE" id="PS00097">
    <property type="entry name" value="CARBAMOYLTRANSFERASE"/>
    <property type="match status" value="1"/>
</dbReference>
<feature type="binding site" evidence="7">
    <location>
        <position position="222"/>
    </location>
    <ligand>
        <name>L-aspartate</name>
        <dbReference type="ChEBI" id="CHEBI:29991"/>
    </ligand>
</feature>
<feature type="binding site" evidence="7">
    <location>
        <position position="57"/>
    </location>
    <ligand>
        <name>carbamoyl phosphate</name>
        <dbReference type="ChEBI" id="CHEBI:58228"/>
    </ligand>
</feature>
<dbReference type="GO" id="GO:0006520">
    <property type="term" value="P:amino acid metabolic process"/>
    <property type="evidence" value="ECO:0007669"/>
    <property type="project" value="InterPro"/>
</dbReference>
<dbReference type="HAMAP" id="MF_00001">
    <property type="entry name" value="Asp_carb_tr"/>
    <property type="match status" value="1"/>
</dbReference>
<dbReference type="PANTHER" id="PTHR45753:SF6">
    <property type="entry name" value="ASPARTATE CARBAMOYLTRANSFERASE"/>
    <property type="match status" value="1"/>
</dbReference>
<dbReference type="InterPro" id="IPR006130">
    <property type="entry name" value="Asp/Orn_carbamoylTrfase"/>
</dbReference>
<dbReference type="InterPro" id="IPR006132">
    <property type="entry name" value="Asp/Orn_carbamoyltranf_P-bd"/>
</dbReference>
<comment type="similarity">
    <text evidence="2 7">Belongs to the aspartate/ornithine carbamoyltransferase superfamily. ATCase family.</text>
</comment>
<dbReference type="AlphaFoldDB" id="B5YFH6"/>
<reference evidence="10 11" key="1">
    <citation type="journal article" date="2014" name="Genome Announc.">
        <title>Complete Genome Sequence of the Extreme Thermophile Dictyoglomus thermophilum H-6-12.</title>
        <authorList>
            <person name="Coil D.A."/>
            <person name="Badger J.H."/>
            <person name="Forberger H.C."/>
            <person name="Riggs F."/>
            <person name="Madupu R."/>
            <person name="Fedorova N."/>
            <person name="Ward N."/>
            <person name="Robb F.T."/>
            <person name="Eisen J.A."/>
        </authorList>
    </citation>
    <scope>NUCLEOTIDE SEQUENCE [LARGE SCALE GENOMIC DNA]</scope>
    <source>
        <strain evidence="11">ATCC 35947 / DSM 3960 / H-6-12</strain>
    </source>
</reference>
<comment type="function">
    <text evidence="5 7">Catalyzes the condensation of carbamoyl phosphate and aspartate to form carbamoyl aspartate and inorganic phosphate, the committed step in the de novo pyrimidine nucleotide biosynthesis pathway.</text>
</comment>
<sequence length="311" mass="34532">MWKKKDLIGIEELSKEEIELIVETAVNMKDILKRPIKKVPTLRGRTICTLFYEPSTRTRSSFELAAKYLSADTISIATSTSSVQKGETLLDTVKTLEAMGIDLFIIRHSASGVPSFIAKNVRAGVINAGDGMHEHPTQALLDVFSVYEKKGRLDGLKIAIIGDIFHSRVARSNIYAWNKLGSEVIVCGPPTLIPPYIESLNVKVTYNLDEAIEDADVIYVLRLQLERQKKGLFPTLREYHMLYGVNSERIEKAKKDVLVMHPGPMNRGVEISSEVADSLISVINEQVTNGVAVRMALLYLMLGGKGDEDTV</sequence>
<feature type="binding site" evidence="7">
    <location>
        <position position="263"/>
    </location>
    <ligand>
        <name>carbamoyl phosphate</name>
        <dbReference type="ChEBI" id="CHEBI:58228"/>
    </ligand>
</feature>
<dbReference type="EC" id="2.1.3.2" evidence="7"/>
<dbReference type="RefSeq" id="WP_012547696.1">
    <property type="nucleotide sequence ID" value="NC_011297.1"/>
</dbReference>
<dbReference type="HOGENOM" id="CLU_043846_2_0_0"/>
<proteinExistence type="inferred from homology"/>
<dbReference type="GO" id="GO:0006207">
    <property type="term" value="P:'de novo' pyrimidine nucleobase biosynthetic process"/>
    <property type="evidence" value="ECO:0007669"/>
    <property type="project" value="InterPro"/>
</dbReference>
<dbReference type="UniPathway" id="UPA00070">
    <property type="reaction ID" value="UER00116"/>
</dbReference>
<dbReference type="Pfam" id="PF02729">
    <property type="entry name" value="OTCace_N"/>
    <property type="match status" value="1"/>
</dbReference>
<accession>B5YFH6</accession>
<dbReference type="PRINTS" id="PR00100">
    <property type="entry name" value="AOTCASE"/>
</dbReference>
<organism evidence="10 11">
    <name type="scientific">Dictyoglomus thermophilum (strain ATCC 35947 / DSM 3960 / H-6-12)</name>
    <dbReference type="NCBI Taxonomy" id="309799"/>
    <lineage>
        <taxon>Bacteria</taxon>
        <taxon>Pseudomonadati</taxon>
        <taxon>Dictyoglomota</taxon>
        <taxon>Dictyoglomia</taxon>
        <taxon>Dictyoglomales</taxon>
        <taxon>Dictyoglomaceae</taxon>
        <taxon>Dictyoglomus</taxon>
    </lineage>
</organism>
<feature type="binding site" evidence="7">
    <location>
        <position position="138"/>
    </location>
    <ligand>
        <name>carbamoyl phosphate</name>
        <dbReference type="ChEBI" id="CHEBI:58228"/>
    </ligand>
</feature>
<keyword evidence="3 7" id="KW-0808">Transferase</keyword>
<evidence type="ECO:0000256" key="3">
    <source>
        <dbReference type="ARBA" id="ARBA00022679"/>
    </source>
</evidence>
<dbReference type="NCBIfam" id="TIGR00670">
    <property type="entry name" value="asp_carb_tr"/>
    <property type="match status" value="1"/>
</dbReference>
<feature type="binding site" evidence="7">
    <location>
        <position position="135"/>
    </location>
    <ligand>
        <name>carbamoyl phosphate</name>
        <dbReference type="ChEBI" id="CHEBI:58228"/>
    </ligand>
</feature>
<dbReference type="SUPFAM" id="SSF53671">
    <property type="entry name" value="Aspartate/ornithine carbamoyltransferase"/>
    <property type="match status" value="1"/>
</dbReference>
<gene>
    <name evidence="7 10" type="primary">pyrB</name>
    <name evidence="10" type="ordered locus">DICTH_1465</name>
</gene>
<protein>
    <recommendedName>
        <fullName evidence="7">Aspartate carbamoyltransferase</fullName>
        <ecNumber evidence="7">2.1.3.2</ecNumber>
    </recommendedName>
    <alternativeName>
        <fullName evidence="7">Aspartate transcarbamylase</fullName>
        <shortName evidence="7">ATCase</shortName>
    </alternativeName>
</protein>
<feature type="binding site" evidence="7">
    <location>
        <position position="168"/>
    </location>
    <ligand>
        <name>L-aspartate</name>
        <dbReference type="ChEBI" id="CHEBI:29991"/>
    </ligand>
</feature>
<feature type="binding site" evidence="7">
    <location>
        <position position="85"/>
    </location>
    <ligand>
        <name>L-aspartate</name>
        <dbReference type="ChEBI" id="CHEBI:29991"/>
    </ligand>
</feature>
<dbReference type="GO" id="GO:0044205">
    <property type="term" value="P:'de novo' UMP biosynthetic process"/>
    <property type="evidence" value="ECO:0007669"/>
    <property type="project" value="UniProtKB-UniRule"/>
</dbReference>
<keyword evidence="11" id="KW-1185">Reference proteome</keyword>
<dbReference type="GO" id="GO:0004070">
    <property type="term" value="F:aspartate carbamoyltransferase activity"/>
    <property type="evidence" value="ECO:0007669"/>
    <property type="project" value="UniProtKB-UniRule"/>
</dbReference>
<evidence type="ECO:0000256" key="4">
    <source>
        <dbReference type="ARBA" id="ARBA00022975"/>
    </source>
</evidence>
<dbReference type="EMBL" id="CP001146">
    <property type="protein sequence ID" value="ACI19064.1"/>
    <property type="molecule type" value="Genomic_DNA"/>
</dbReference>
<dbReference type="STRING" id="309799.DICTH_1465"/>
<feature type="binding site" evidence="7">
    <location>
        <position position="58"/>
    </location>
    <ligand>
        <name>carbamoyl phosphate</name>
        <dbReference type="ChEBI" id="CHEBI:58228"/>
    </ligand>
</feature>
<dbReference type="InterPro" id="IPR036901">
    <property type="entry name" value="Asp/Orn_carbamoylTrfase_sf"/>
</dbReference>
<dbReference type="OrthoDB" id="9774690at2"/>
<evidence type="ECO:0000259" key="8">
    <source>
        <dbReference type="Pfam" id="PF00185"/>
    </source>
</evidence>
<feature type="binding site" evidence="7">
    <location>
        <position position="107"/>
    </location>
    <ligand>
        <name>carbamoyl phosphate</name>
        <dbReference type="ChEBI" id="CHEBI:58228"/>
    </ligand>
</feature>
<dbReference type="PANTHER" id="PTHR45753">
    <property type="entry name" value="ORNITHINE CARBAMOYLTRANSFERASE, MITOCHONDRIAL"/>
    <property type="match status" value="1"/>
</dbReference>
<dbReference type="InterPro" id="IPR006131">
    <property type="entry name" value="Asp_carbamoyltransf_Asp/Orn-bd"/>
</dbReference>
<comment type="pathway">
    <text evidence="1 7">Pyrimidine metabolism; UMP biosynthesis via de novo pathway; (S)-dihydroorotate from bicarbonate: step 2/3.</text>
</comment>
<dbReference type="GO" id="GO:0016597">
    <property type="term" value="F:amino acid binding"/>
    <property type="evidence" value="ECO:0007669"/>
    <property type="project" value="InterPro"/>
</dbReference>
<evidence type="ECO:0000256" key="1">
    <source>
        <dbReference type="ARBA" id="ARBA00004852"/>
    </source>
</evidence>
<dbReference type="eggNOG" id="COG0540">
    <property type="taxonomic scope" value="Bacteria"/>
</dbReference>
<dbReference type="Proteomes" id="UP000001733">
    <property type="component" value="Chromosome"/>
</dbReference>
<feature type="binding site" evidence="7">
    <location>
        <position position="264"/>
    </location>
    <ligand>
        <name>carbamoyl phosphate</name>
        <dbReference type="ChEBI" id="CHEBI:58228"/>
    </ligand>
</feature>
<evidence type="ECO:0000256" key="5">
    <source>
        <dbReference type="ARBA" id="ARBA00043884"/>
    </source>
</evidence>
<comment type="subunit">
    <text evidence="7">Heterododecamer (2C3:3R2) of six catalytic PyrB chains organized as two trimers (C3), and six regulatory PyrI chains organized as three dimers (R2).</text>
</comment>